<evidence type="ECO:0000256" key="4">
    <source>
        <dbReference type="ARBA" id="ARBA00023125"/>
    </source>
</evidence>
<dbReference type="GO" id="GO:0008270">
    <property type="term" value="F:zinc ion binding"/>
    <property type="evidence" value="ECO:0007669"/>
    <property type="project" value="UniProtKB-KW"/>
</dbReference>
<feature type="domain" description="C3H1-type" evidence="6">
    <location>
        <begin position="65"/>
        <end position="93"/>
    </location>
</feature>
<evidence type="ECO:0000313" key="8">
    <source>
        <dbReference type="Proteomes" id="UP000541444"/>
    </source>
</evidence>
<evidence type="ECO:0000313" key="7">
    <source>
        <dbReference type="EMBL" id="KAF6158808.1"/>
    </source>
</evidence>
<keyword evidence="3 5" id="KW-0862">Zinc</keyword>
<organism evidence="7 8">
    <name type="scientific">Kingdonia uniflora</name>
    <dbReference type="NCBI Taxonomy" id="39325"/>
    <lineage>
        <taxon>Eukaryota</taxon>
        <taxon>Viridiplantae</taxon>
        <taxon>Streptophyta</taxon>
        <taxon>Embryophyta</taxon>
        <taxon>Tracheophyta</taxon>
        <taxon>Spermatophyta</taxon>
        <taxon>Magnoliopsida</taxon>
        <taxon>Ranunculales</taxon>
        <taxon>Circaeasteraceae</taxon>
        <taxon>Kingdonia</taxon>
    </lineage>
</organism>
<gene>
    <name evidence="7" type="ORF">GIB67_012451</name>
</gene>
<dbReference type="Proteomes" id="UP000541444">
    <property type="component" value="Unassembled WGS sequence"/>
</dbReference>
<proteinExistence type="predicted"/>
<evidence type="ECO:0000259" key="6">
    <source>
        <dbReference type="PROSITE" id="PS50103"/>
    </source>
</evidence>
<evidence type="ECO:0000256" key="3">
    <source>
        <dbReference type="ARBA" id="ARBA00022833"/>
    </source>
</evidence>
<sequence>MFNPNSLDISKAGFIDVAPILDSDEFHMYIFKIKKCPRTRSHDWTECPYAHRGEKAKRRDPRKFNYSGVACPQHRIVGECKKGELCEFSHGIFEFWLHPARYRTRLCNAGVFCERKVCFFAHTEEQLRPLVKIKSHKNCIVHHDIDESNAQDHSTNFSSQNRDHVDIEWQVFGSLRDLGINNENEGVINVGWDASYFPDIEWITELVN</sequence>
<protein>
    <recommendedName>
        <fullName evidence="6">C3H1-type domain-containing protein</fullName>
    </recommendedName>
</protein>
<dbReference type="PROSITE" id="PS50103">
    <property type="entry name" value="ZF_C3H1"/>
    <property type="match status" value="1"/>
</dbReference>
<dbReference type="EMBL" id="JACGCM010001217">
    <property type="protein sequence ID" value="KAF6158808.1"/>
    <property type="molecule type" value="Genomic_DNA"/>
</dbReference>
<name>A0A7J7MVT8_9MAGN</name>
<evidence type="ECO:0000256" key="5">
    <source>
        <dbReference type="PROSITE-ProRule" id="PRU00723"/>
    </source>
</evidence>
<dbReference type="AlphaFoldDB" id="A0A7J7MVT8"/>
<dbReference type="Gene3D" id="4.10.1000.10">
    <property type="entry name" value="Zinc finger, CCCH-type"/>
    <property type="match status" value="1"/>
</dbReference>
<dbReference type="InterPro" id="IPR000571">
    <property type="entry name" value="Znf_CCCH"/>
</dbReference>
<accession>A0A7J7MVT8</accession>
<reference evidence="7 8" key="1">
    <citation type="journal article" date="2020" name="IScience">
        <title>Genome Sequencing of the Endangered Kingdonia uniflora (Circaeasteraceae, Ranunculales) Reveals Potential Mechanisms of Evolutionary Specialization.</title>
        <authorList>
            <person name="Sun Y."/>
            <person name="Deng T."/>
            <person name="Zhang A."/>
            <person name="Moore M.J."/>
            <person name="Landis J.B."/>
            <person name="Lin N."/>
            <person name="Zhang H."/>
            <person name="Zhang X."/>
            <person name="Huang J."/>
            <person name="Zhang X."/>
            <person name="Sun H."/>
            <person name="Wang H."/>
        </authorList>
    </citation>
    <scope>NUCLEOTIDE SEQUENCE [LARGE SCALE GENOMIC DNA]</scope>
    <source>
        <strain evidence="7">TB1705</strain>
        <tissue evidence="7">Leaf</tissue>
    </source>
</reference>
<dbReference type="InterPro" id="IPR057444">
    <property type="entry name" value="Znf-CCCH_AtC3H23-like"/>
</dbReference>
<feature type="zinc finger region" description="C3H1-type" evidence="5">
    <location>
        <begin position="65"/>
        <end position="93"/>
    </location>
</feature>
<dbReference type="PANTHER" id="PTHR14493">
    <property type="entry name" value="UNKEMPT FAMILY MEMBER"/>
    <property type="match status" value="1"/>
</dbReference>
<dbReference type="OrthoDB" id="410307at2759"/>
<evidence type="ECO:0000256" key="2">
    <source>
        <dbReference type="ARBA" id="ARBA00022771"/>
    </source>
</evidence>
<dbReference type="SMART" id="SM00356">
    <property type="entry name" value="ZnF_C3H1"/>
    <property type="match status" value="2"/>
</dbReference>
<dbReference type="GO" id="GO:0003677">
    <property type="term" value="F:DNA binding"/>
    <property type="evidence" value="ECO:0007669"/>
    <property type="project" value="UniProtKB-KW"/>
</dbReference>
<dbReference type="InterPro" id="IPR045234">
    <property type="entry name" value="Unkempt-like"/>
</dbReference>
<keyword evidence="1 5" id="KW-0479">Metal-binding</keyword>
<dbReference type="Pfam" id="PF25512">
    <property type="entry name" value="zf-CCCH_AtC3H23"/>
    <property type="match status" value="1"/>
</dbReference>
<comment type="caution">
    <text evidence="7">The sequence shown here is derived from an EMBL/GenBank/DDBJ whole genome shotgun (WGS) entry which is preliminary data.</text>
</comment>
<evidence type="ECO:0000256" key="1">
    <source>
        <dbReference type="ARBA" id="ARBA00022723"/>
    </source>
</evidence>
<dbReference type="PANTHER" id="PTHR14493:SF109">
    <property type="entry name" value="ZINC FINGER CCCH DOMAIN-CONTAINING PROTEIN 54"/>
    <property type="match status" value="1"/>
</dbReference>
<keyword evidence="8" id="KW-1185">Reference proteome</keyword>
<keyword evidence="2 5" id="KW-0863">Zinc-finger</keyword>
<keyword evidence="4" id="KW-0238">DNA-binding</keyword>